<dbReference type="GO" id="GO:0005886">
    <property type="term" value="C:plasma membrane"/>
    <property type="evidence" value="ECO:0007669"/>
    <property type="project" value="UniProtKB-SubCell"/>
</dbReference>
<organism evidence="11 12">
    <name type="scientific">Propioniciclava tarda</name>
    <dbReference type="NCBI Taxonomy" id="433330"/>
    <lineage>
        <taxon>Bacteria</taxon>
        <taxon>Bacillati</taxon>
        <taxon>Actinomycetota</taxon>
        <taxon>Actinomycetes</taxon>
        <taxon>Propionibacteriales</taxon>
        <taxon>Propionibacteriaceae</taxon>
        <taxon>Propioniciclava</taxon>
    </lineage>
</organism>
<keyword evidence="4 8" id="KW-0406">Ion transport</keyword>
<comment type="caution">
    <text evidence="11">The sequence shown here is derived from an EMBL/GenBank/DDBJ whole genome shotgun (WGS) entry which is preliminary data.</text>
</comment>
<dbReference type="EMBL" id="SDMR01000006">
    <property type="protein sequence ID" value="TBT95148.1"/>
    <property type="molecule type" value="Genomic_DNA"/>
</dbReference>
<dbReference type="GO" id="GO:0005524">
    <property type="term" value="F:ATP binding"/>
    <property type="evidence" value="ECO:0007669"/>
    <property type="project" value="UniProtKB-UniRule"/>
</dbReference>
<dbReference type="AlphaFoldDB" id="A0A4Q9KL10"/>
<keyword evidence="5 8" id="KW-0472">Membrane</keyword>
<evidence type="ECO:0000256" key="1">
    <source>
        <dbReference type="ARBA" id="ARBA00004202"/>
    </source>
</evidence>
<protein>
    <recommendedName>
        <fullName evidence="8">ATP synthase epsilon chain</fullName>
    </recommendedName>
    <alternativeName>
        <fullName evidence="8">ATP synthase F1 sector epsilon subunit</fullName>
    </alternativeName>
    <alternativeName>
        <fullName evidence="8">F-ATPase epsilon subunit</fullName>
    </alternativeName>
</protein>
<keyword evidence="8" id="KW-0375">Hydrogen ion transport</keyword>
<dbReference type="Gene3D" id="2.60.15.10">
    <property type="entry name" value="F0F1 ATP synthase delta/epsilon subunit, N-terminal"/>
    <property type="match status" value="1"/>
</dbReference>
<dbReference type="HAMAP" id="MF_00530">
    <property type="entry name" value="ATP_synth_epsil_bac"/>
    <property type="match status" value="1"/>
</dbReference>
<dbReference type="PANTHER" id="PTHR13822">
    <property type="entry name" value="ATP SYNTHASE DELTA/EPSILON CHAIN"/>
    <property type="match status" value="1"/>
</dbReference>
<evidence type="ECO:0000256" key="9">
    <source>
        <dbReference type="RuleBase" id="RU003656"/>
    </source>
</evidence>
<dbReference type="CDD" id="cd12152">
    <property type="entry name" value="F1-ATPase_delta"/>
    <property type="match status" value="1"/>
</dbReference>
<evidence type="ECO:0000256" key="4">
    <source>
        <dbReference type="ARBA" id="ARBA00023065"/>
    </source>
</evidence>
<evidence type="ECO:0000256" key="5">
    <source>
        <dbReference type="ARBA" id="ARBA00023136"/>
    </source>
</evidence>
<keyword evidence="7 8" id="KW-0066">ATP synthesis</keyword>
<keyword evidence="3 8" id="KW-0813">Transport</keyword>
<keyword evidence="12" id="KW-1185">Reference proteome</keyword>
<feature type="domain" description="ATP synthase F1 complex delta/epsilon subunit N-terminal" evidence="10">
    <location>
        <begin position="8"/>
        <end position="83"/>
    </location>
</feature>
<keyword evidence="6 8" id="KW-0139">CF(1)</keyword>
<evidence type="ECO:0000256" key="2">
    <source>
        <dbReference type="ARBA" id="ARBA00005712"/>
    </source>
</evidence>
<dbReference type="Pfam" id="PF02823">
    <property type="entry name" value="ATP-synt_DE_N"/>
    <property type="match status" value="1"/>
</dbReference>
<gene>
    <name evidence="8" type="primary">atpC</name>
    <name evidence="11" type="ORF">ET996_06380</name>
</gene>
<comment type="subunit">
    <text evidence="8 9">F-type ATPases have 2 components, CF(1) - the catalytic core - and CF(0) - the membrane proton channel. CF(1) has five subunits: alpha(3), beta(3), gamma(1), delta(1), epsilon(1). CF(0) has three main subunits: a, b and c.</text>
</comment>
<comment type="subcellular location">
    <subcellularLocation>
        <location evidence="1 8">Cell membrane</location>
        <topology evidence="1 8">Peripheral membrane protein</topology>
    </subcellularLocation>
</comment>
<comment type="function">
    <text evidence="8">Produces ATP from ADP in the presence of a proton gradient across the membrane.</text>
</comment>
<comment type="similarity">
    <text evidence="2 8 9">Belongs to the ATPase epsilon chain family.</text>
</comment>
<evidence type="ECO:0000256" key="7">
    <source>
        <dbReference type="ARBA" id="ARBA00023310"/>
    </source>
</evidence>
<dbReference type="PANTHER" id="PTHR13822:SF10">
    <property type="entry name" value="ATP SYNTHASE EPSILON CHAIN, CHLOROPLASTIC"/>
    <property type="match status" value="1"/>
</dbReference>
<evidence type="ECO:0000256" key="3">
    <source>
        <dbReference type="ARBA" id="ARBA00022448"/>
    </source>
</evidence>
<dbReference type="Proteomes" id="UP000291933">
    <property type="component" value="Unassembled WGS sequence"/>
</dbReference>
<evidence type="ECO:0000256" key="6">
    <source>
        <dbReference type="ARBA" id="ARBA00023196"/>
    </source>
</evidence>
<dbReference type="GO" id="GO:0045259">
    <property type="term" value="C:proton-transporting ATP synthase complex"/>
    <property type="evidence" value="ECO:0007669"/>
    <property type="project" value="UniProtKB-KW"/>
</dbReference>
<proteinExistence type="inferred from homology"/>
<evidence type="ECO:0000313" key="12">
    <source>
        <dbReference type="Proteomes" id="UP000291933"/>
    </source>
</evidence>
<dbReference type="InterPro" id="IPR020546">
    <property type="entry name" value="ATP_synth_F1_dsu/esu_N"/>
</dbReference>
<dbReference type="SUPFAM" id="SSF51344">
    <property type="entry name" value="Epsilon subunit of F1F0-ATP synthase N-terminal domain"/>
    <property type="match status" value="1"/>
</dbReference>
<dbReference type="OrthoDB" id="9791445at2"/>
<dbReference type="NCBIfam" id="NF009977">
    <property type="entry name" value="PRK13442.1"/>
    <property type="match status" value="1"/>
</dbReference>
<dbReference type="NCBIfam" id="TIGR01216">
    <property type="entry name" value="ATP_synt_epsi"/>
    <property type="match status" value="1"/>
</dbReference>
<name>A0A4Q9KL10_PROTD</name>
<keyword evidence="8" id="KW-1003">Cell membrane</keyword>
<evidence type="ECO:0000313" key="11">
    <source>
        <dbReference type="EMBL" id="TBT95148.1"/>
    </source>
</evidence>
<accession>A0A4Q9KL10</accession>
<evidence type="ECO:0000256" key="8">
    <source>
        <dbReference type="HAMAP-Rule" id="MF_00530"/>
    </source>
</evidence>
<reference evidence="11 12" key="1">
    <citation type="submission" date="2019-01" db="EMBL/GenBank/DDBJ databases">
        <title>Lactibacter flavus gen. nov., sp. nov., a novel bacterium of the family Propionibacteriaceae isolated from raw milk and dairy products.</title>
        <authorList>
            <person name="Huptas C."/>
            <person name="Wenning M."/>
            <person name="Breitenwieser F."/>
            <person name="Doll E."/>
            <person name="Von Neubeck M."/>
            <person name="Busse H.-J."/>
            <person name="Scherer S."/>
        </authorList>
    </citation>
    <scope>NUCLEOTIDE SEQUENCE [LARGE SCALE GENOMIC DNA]</scope>
    <source>
        <strain evidence="12">DSM 22130 / JCM 15804 / WR061</strain>
    </source>
</reference>
<evidence type="ECO:0000259" key="10">
    <source>
        <dbReference type="Pfam" id="PF02823"/>
    </source>
</evidence>
<dbReference type="InterPro" id="IPR001469">
    <property type="entry name" value="ATP_synth_F1_dsu/esu"/>
</dbReference>
<dbReference type="InterPro" id="IPR036771">
    <property type="entry name" value="ATPsynth_dsu/esu_N"/>
</dbReference>
<dbReference type="RefSeq" id="WP_131171735.1">
    <property type="nucleotide sequence ID" value="NZ_FXTL01000005.1"/>
</dbReference>
<dbReference type="GO" id="GO:0046933">
    <property type="term" value="F:proton-transporting ATP synthase activity, rotational mechanism"/>
    <property type="evidence" value="ECO:0007669"/>
    <property type="project" value="UniProtKB-UniRule"/>
</dbReference>
<sequence length="138" mass="14622">MADDSLWVEVVSADGRVWEGEALSVVARTTEGDIGILSRHEPILGVLVPCAAEVLTTGGERKIVAVDGGFLSVNDNKVSILSQYATLAETISLHEAELEMASAAKALEAGNVDEETKRHYNRAAAQFKAAQKASSGLR</sequence>